<keyword evidence="3" id="KW-1185">Reference proteome</keyword>
<feature type="compositionally biased region" description="Basic and acidic residues" evidence="1">
    <location>
        <begin position="453"/>
        <end position="464"/>
    </location>
</feature>
<evidence type="ECO:0000313" key="3">
    <source>
        <dbReference type="Proteomes" id="UP001215598"/>
    </source>
</evidence>
<reference evidence="2" key="1">
    <citation type="submission" date="2023-03" db="EMBL/GenBank/DDBJ databases">
        <title>Massive genome expansion in bonnet fungi (Mycena s.s.) driven by repeated elements and novel gene families across ecological guilds.</title>
        <authorList>
            <consortium name="Lawrence Berkeley National Laboratory"/>
            <person name="Harder C.B."/>
            <person name="Miyauchi S."/>
            <person name="Viragh M."/>
            <person name="Kuo A."/>
            <person name="Thoen E."/>
            <person name="Andreopoulos B."/>
            <person name="Lu D."/>
            <person name="Skrede I."/>
            <person name="Drula E."/>
            <person name="Henrissat B."/>
            <person name="Morin E."/>
            <person name="Kohler A."/>
            <person name="Barry K."/>
            <person name="LaButti K."/>
            <person name="Morin E."/>
            <person name="Salamov A."/>
            <person name="Lipzen A."/>
            <person name="Mereny Z."/>
            <person name="Hegedus B."/>
            <person name="Baldrian P."/>
            <person name="Stursova M."/>
            <person name="Weitz H."/>
            <person name="Taylor A."/>
            <person name="Grigoriev I.V."/>
            <person name="Nagy L.G."/>
            <person name="Martin F."/>
            <person name="Kauserud H."/>
        </authorList>
    </citation>
    <scope>NUCLEOTIDE SEQUENCE</scope>
    <source>
        <strain evidence="2">CBHHK182m</strain>
    </source>
</reference>
<feature type="compositionally biased region" description="Polar residues" evidence="1">
    <location>
        <begin position="419"/>
        <end position="439"/>
    </location>
</feature>
<name>A0AAD7JML0_9AGAR</name>
<feature type="region of interest" description="Disordered" evidence="1">
    <location>
        <begin position="106"/>
        <end position="186"/>
    </location>
</feature>
<feature type="compositionally biased region" description="Acidic residues" evidence="1">
    <location>
        <begin position="132"/>
        <end position="143"/>
    </location>
</feature>
<proteinExistence type="predicted"/>
<comment type="caution">
    <text evidence="2">The sequence shown here is derived from an EMBL/GenBank/DDBJ whole genome shotgun (WGS) entry which is preliminary data.</text>
</comment>
<feature type="region of interest" description="Disordered" evidence="1">
    <location>
        <begin position="367"/>
        <end position="396"/>
    </location>
</feature>
<evidence type="ECO:0000313" key="2">
    <source>
        <dbReference type="EMBL" id="KAJ7765636.1"/>
    </source>
</evidence>
<dbReference type="AlphaFoldDB" id="A0AAD7JML0"/>
<protein>
    <submittedName>
        <fullName evidence="2">Uncharacterized protein</fullName>
    </submittedName>
</protein>
<dbReference type="EMBL" id="JARKIB010000025">
    <property type="protein sequence ID" value="KAJ7765636.1"/>
    <property type="molecule type" value="Genomic_DNA"/>
</dbReference>
<feature type="region of interest" description="Disordered" evidence="1">
    <location>
        <begin position="413"/>
        <end position="494"/>
    </location>
</feature>
<accession>A0AAD7JML0</accession>
<feature type="compositionally biased region" description="Acidic residues" evidence="1">
    <location>
        <begin position="481"/>
        <end position="490"/>
    </location>
</feature>
<evidence type="ECO:0000256" key="1">
    <source>
        <dbReference type="SAM" id="MobiDB-lite"/>
    </source>
</evidence>
<organism evidence="2 3">
    <name type="scientific">Mycena metata</name>
    <dbReference type="NCBI Taxonomy" id="1033252"/>
    <lineage>
        <taxon>Eukaryota</taxon>
        <taxon>Fungi</taxon>
        <taxon>Dikarya</taxon>
        <taxon>Basidiomycota</taxon>
        <taxon>Agaricomycotina</taxon>
        <taxon>Agaricomycetes</taxon>
        <taxon>Agaricomycetidae</taxon>
        <taxon>Agaricales</taxon>
        <taxon>Marasmiineae</taxon>
        <taxon>Mycenaceae</taxon>
        <taxon>Mycena</taxon>
    </lineage>
</organism>
<gene>
    <name evidence="2" type="ORF">B0H16DRAFT_1687273</name>
</gene>
<feature type="compositionally biased region" description="Pro residues" evidence="1">
    <location>
        <begin position="151"/>
        <end position="167"/>
    </location>
</feature>
<dbReference type="Proteomes" id="UP001215598">
    <property type="component" value="Unassembled WGS sequence"/>
</dbReference>
<sequence>MAEDSRRGWAGKTGRWWRKKEEAHKQCGAKMMSANFVSRDKKEIKIALTRKHTNGCRTRRSKYACARCQNKNKIKWRKSPATKRARKRCARCRETQSPCPWLGKKNEKRCGKQGRNKGNFPFREHAKTDDVLGSEEVEGEGECADIRPTQPLHPPKSAPPTNLPPASNPKEQKKIHSPPTLPKATTNEVSYILNIQPPPIRRPAFPSAQGGKRKGRVNQFFFLAQMVPPPPVSRGKMNTYFELDVQVTCGLPPVAVTGTAVILRPVDSNCLALTGKVGNLAKYFSGYWSHVAISQNWNSGHLDAPLPAALQSFFDCTTEKISNVSTPHTSLMPPLKKKFRDRVSRVHGGVASPKRVTVKRVAAIALSPVKARPQKKPRDQGPEDNHSTTSIDSDIEEMVPGLEEIMPVSDKEDMDVFSDDTNPGAQYQHTFHQGSTPETPTGAPMAFNLKGKLPRDTDPRRDDDNASINTFPGSHAPSILESDDGDDMDNEMVPPEQDELRVPEAGGFGGDGYPRPALPQTFVEKMAAIGKKQALAAAPDITSAKAALTDIELTLRGPSRGKSGGFTPPDLSPWVRVRMEGIRSHLAQYTNPNSVTYGKWGLSARQAAIGAGRDVYCARRFASLSREYIACRKVLPINPYGAWHKSMLADEDLANDIREHLQELGKFITAEKLVEYLSREDMVWGYAKRIYRLNPESSREDALERNTLNALDSVPLASMRQFVLRAHRFADAYRHGLDGAQDFLKEMEAAGIKRGGNTHAGL</sequence>
<feature type="compositionally biased region" description="Basic and acidic residues" evidence="1">
    <location>
        <begin position="376"/>
        <end position="386"/>
    </location>
</feature>